<feature type="non-terminal residue" evidence="2">
    <location>
        <position position="291"/>
    </location>
</feature>
<dbReference type="EMBL" id="BDIP01000309">
    <property type="protein sequence ID" value="GIQ81114.1"/>
    <property type="molecule type" value="Genomic_DNA"/>
</dbReference>
<dbReference type="Proteomes" id="UP000265618">
    <property type="component" value="Unassembled WGS sequence"/>
</dbReference>
<name>A0A9K3CPT9_9EUKA</name>
<accession>A0A9K3CPT9</accession>
<gene>
    <name evidence="2" type="ORF">KIPB_002022</name>
</gene>
<comment type="caution">
    <text evidence="2">The sequence shown here is derived from an EMBL/GenBank/DDBJ whole genome shotgun (WGS) entry which is preliminary data.</text>
</comment>
<dbReference type="AlphaFoldDB" id="A0A9K3CPT9"/>
<feature type="compositionally biased region" description="Gly residues" evidence="1">
    <location>
        <begin position="20"/>
        <end position="30"/>
    </location>
</feature>
<organism evidence="2 3">
    <name type="scientific">Kipferlia bialata</name>
    <dbReference type="NCBI Taxonomy" id="797122"/>
    <lineage>
        <taxon>Eukaryota</taxon>
        <taxon>Metamonada</taxon>
        <taxon>Carpediemonas-like organisms</taxon>
        <taxon>Kipferlia</taxon>
    </lineage>
</organism>
<feature type="compositionally biased region" description="Low complexity" evidence="1">
    <location>
        <begin position="231"/>
        <end position="242"/>
    </location>
</feature>
<reference evidence="2 3" key="1">
    <citation type="journal article" date="2018" name="PLoS ONE">
        <title>The draft genome of Kipferlia bialata reveals reductive genome evolution in fornicate parasites.</title>
        <authorList>
            <person name="Tanifuji G."/>
            <person name="Takabayashi S."/>
            <person name="Kume K."/>
            <person name="Takagi M."/>
            <person name="Nakayama T."/>
            <person name="Kamikawa R."/>
            <person name="Inagaki Y."/>
            <person name="Hashimoto T."/>
        </authorList>
    </citation>
    <scope>NUCLEOTIDE SEQUENCE [LARGE SCALE GENOMIC DNA]</scope>
    <source>
        <strain evidence="2">NY0173</strain>
    </source>
</reference>
<evidence type="ECO:0000313" key="3">
    <source>
        <dbReference type="Proteomes" id="UP000265618"/>
    </source>
</evidence>
<evidence type="ECO:0000313" key="2">
    <source>
        <dbReference type="EMBL" id="GIQ81114.1"/>
    </source>
</evidence>
<proteinExistence type="predicted"/>
<keyword evidence="3" id="KW-1185">Reference proteome</keyword>
<feature type="compositionally biased region" description="Pro residues" evidence="1">
    <location>
        <begin position="114"/>
        <end position="123"/>
    </location>
</feature>
<protein>
    <submittedName>
        <fullName evidence="2">Uncharacterized protein</fullName>
    </submittedName>
</protein>
<feature type="region of interest" description="Disordered" evidence="1">
    <location>
        <begin position="1"/>
        <end position="43"/>
    </location>
</feature>
<sequence>MGDGEAGSTTPVPEPRVKGEAGGVEGGHPGQGSVPGPTVSVQIGTRLSVTETLGTDTTTAFSIGPDTDLIPGLCSPAVAHASKAEAKVETAETVAAGTKPEGEAVPDPWEFTTPSPPPTPSPPRVTVKAEVKKTIPKKSKAPSKAKKGAAASAKGADTKGKGEAVGKTPKVKAVKTPRAASAKAKAKKASAKATAGSSSFMNRFLTPVTKAKARPGLTSKASPSPLVLGQASPSAASASASATKGPPSIPAVPRASPTLLRDPLAGIGTEDISVIDVADTVHLYEAKDGPV</sequence>
<feature type="compositionally biased region" description="Basic residues" evidence="1">
    <location>
        <begin position="134"/>
        <end position="147"/>
    </location>
</feature>
<evidence type="ECO:0000256" key="1">
    <source>
        <dbReference type="SAM" id="MobiDB-lite"/>
    </source>
</evidence>
<feature type="region of interest" description="Disordered" evidence="1">
    <location>
        <begin position="79"/>
        <end position="262"/>
    </location>
</feature>